<dbReference type="EMBL" id="CAJVCH010174312">
    <property type="protein sequence ID" value="CAG7729165.1"/>
    <property type="molecule type" value="Genomic_DNA"/>
</dbReference>
<gene>
    <name evidence="1" type="ORF">AFUS01_LOCUS17899</name>
</gene>
<keyword evidence="2" id="KW-1185">Reference proteome</keyword>
<proteinExistence type="predicted"/>
<evidence type="ECO:0000313" key="1">
    <source>
        <dbReference type="EMBL" id="CAG7729165.1"/>
    </source>
</evidence>
<evidence type="ECO:0000313" key="2">
    <source>
        <dbReference type="Proteomes" id="UP000708208"/>
    </source>
</evidence>
<sequence>MGFLRSISDKLYYLHTRDSLINELLKDVSTHGSQSILKGPLLQCRQKWYIFRQNGSVYTDHILEALSRAPAILEPY</sequence>
<dbReference type="AlphaFoldDB" id="A0A8J2JYA7"/>
<accession>A0A8J2JYA7</accession>
<organism evidence="1 2">
    <name type="scientific">Allacma fusca</name>
    <dbReference type="NCBI Taxonomy" id="39272"/>
    <lineage>
        <taxon>Eukaryota</taxon>
        <taxon>Metazoa</taxon>
        <taxon>Ecdysozoa</taxon>
        <taxon>Arthropoda</taxon>
        <taxon>Hexapoda</taxon>
        <taxon>Collembola</taxon>
        <taxon>Symphypleona</taxon>
        <taxon>Sminthuridae</taxon>
        <taxon>Allacma</taxon>
    </lineage>
</organism>
<comment type="caution">
    <text evidence="1">The sequence shown here is derived from an EMBL/GenBank/DDBJ whole genome shotgun (WGS) entry which is preliminary data.</text>
</comment>
<dbReference type="Proteomes" id="UP000708208">
    <property type="component" value="Unassembled WGS sequence"/>
</dbReference>
<name>A0A8J2JYA7_9HEXA</name>
<protein>
    <submittedName>
        <fullName evidence="1">Uncharacterized protein</fullName>
    </submittedName>
</protein>
<reference evidence="1" key="1">
    <citation type="submission" date="2021-06" db="EMBL/GenBank/DDBJ databases">
        <authorList>
            <person name="Hodson N. C."/>
            <person name="Mongue J. A."/>
            <person name="Jaron S. K."/>
        </authorList>
    </citation>
    <scope>NUCLEOTIDE SEQUENCE</scope>
</reference>